<dbReference type="AlphaFoldDB" id="A0A4Z1PLG8"/>
<evidence type="ECO:0000313" key="1">
    <source>
        <dbReference type="EMBL" id="TID22894.1"/>
    </source>
</evidence>
<name>A0A4Z1PLG8_9PEZI</name>
<keyword evidence="2" id="KW-1185">Reference proteome</keyword>
<evidence type="ECO:0000313" key="2">
    <source>
        <dbReference type="Proteomes" id="UP000298493"/>
    </source>
</evidence>
<dbReference type="Proteomes" id="UP000298493">
    <property type="component" value="Unassembled WGS sequence"/>
</dbReference>
<dbReference type="EMBL" id="SNSC02000007">
    <property type="protein sequence ID" value="TID22894.1"/>
    <property type="molecule type" value="Genomic_DNA"/>
</dbReference>
<accession>A0A4Z1PLG8</accession>
<organism evidence="1 2">
    <name type="scientific">Venturia nashicola</name>
    <dbReference type="NCBI Taxonomy" id="86259"/>
    <lineage>
        <taxon>Eukaryota</taxon>
        <taxon>Fungi</taxon>
        <taxon>Dikarya</taxon>
        <taxon>Ascomycota</taxon>
        <taxon>Pezizomycotina</taxon>
        <taxon>Dothideomycetes</taxon>
        <taxon>Pleosporomycetidae</taxon>
        <taxon>Venturiales</taxon>
        <taxon>Venturiaceae</taxon>
        <taxon>Venturia</taxon>
    </lineage>
</organism>
<sequence>MQFHDCTPSPIQSWLQNLFHEATMNQEPLAILDQSRFPAFGSEQHLSHKLDVTLKPITRFLLCSSSFDKERLKTPRIRVESYKA</sequence>
<protein>
    <submittedName>
        <fullName evidence="1">Uncharacterized protein</fullName>
    </submittedName>
</protein>
<reference evidence="1 2" key="1">
    <citation type="submission" date="2019-04" db="EMBL/GenBank/DDBJ databases">
        <title>High contiguity whole genome sequence and gene annotation resource for two Venturia nashicola isolates.</title>
        <authorList>
            <person name="Prokchorchik M."/>
            <person name="Won K."/>
            <person name="Lee Y."/>
            <person name="Choi E.D."/>
            <person name="Segonzac C."/>
            <person name="Sohn K.H."/>
        </authorList>
    </citation>
    <scope>NUCLEOTIDE SEQUENCE [LARGE SCALE GENOMIC DNA]</scope>
    <source>
        <strain evidence="1 2">PRI2</strain>
    </source>
</reference>
<comment type="caution">
    <text evidence="1">The sequence shown here is derived from an EMBL/GenBank/DDBJ whole genome shotgun (WGS) entry which is preliminary data.</text>
</comment>
<gene>
    <name evidence="1" type="ORF">E6O75_ATG02068</name>
</gene>
<proteinExistence type="predicted"/>